<evidence type="ECO:0000256" key="2">
    <source>
        <dbReference type="ARBA" id="ARBA00007965"/>
    </source>
</evidence>
<evidence type="ECO:0000313" key="7">
    <source>
        <dbReference type="Proteomes" id="UP000050640"/>
    </source>
</evidence>
<dbReference type="GO" id="GO:0005337">
    <property type="term" value="F:nucleoside transmembrane transporter activity"/>
    <property type="evidence" value="ECO:0007669"/>
    <property type="project" value="InterPro"/>
</dbReference>
<dbReference type="Pfam" id="PF01733">
    <property type="entry name" value="Nucleoside_tran"/>
    <property type="match status" value="1"/>
</dbReference>
<comment type="similarity">
    <text evidence="2">Belongs to the SLC29A/ENT transporter (TC 2.A.57) family.</text>
</comment>
<evidence type="ECO:0000256" key="5">
    <source>
        <dbReference type="ARBA" id="ARBA00022989"/>
    </source>
</evidence>
<dbReference type="AlphaFoldDB" id="A0A158Q8P7"/>
<dbReference type="PANTHER" id="PTHR10332">
    <property type="entry name" value="EQUILIBRATIVE NUCLEOSIDE TRANSPORTER"/>
    <property type="match status" value="1"/>
</dbReference>
<name>A0A158Q8P7_9BILA</name>
<sequence length="487" mass="55391">MLLSRKPVDRYNAVYLIILLNGFGILITWNMWITIAPAYYVKYKLIEVDENGTEYASPYAANFLSYLMLASNLPNFALNLFNLFFTFKGSLQKRISLSLMVMALMCLITLIFTVIDTSSMITIFFIITIATVVIQNAACGLYQNSFYGLVAVFPPRYTNALFLGSNICGTFVSIVNIITLLVTKDIKTAAFFYFLVSLLAVLACFGSLFVLVRLDFCQYYMQRIAEKMETKNLDKTEFEQIDSKNKIGLKTKAHDDITEILNNSAADDLLTIDNKLATNFRMKLSLYCDIFKKKLITELYKCISIKIRTQCFNIWFIFVVTLVLYPTVMLDVKFYSETGKYNFFIPEKLFIPVTTYLFFNFFACFGSFLANFVQWPKSKLLVVPVVAQVAFIPLMLFCNFRPAHRTWGVWIYNTWIYLALVIAMSTCSGYFSALALMYAPKQVEASKSSVAGMIAAFFLIFGVVCGALLTPVILWFIDSAGPFAPRK</sequence>
<evidence type="ECO:0000313" key="8">
    <source>
        <dbReference type="WBParaSite" id="EEL_0000834701-mRNA-1"/>
    </source>
</evidence>
<evidence type="ECO:0000256" key="6">
    <source>
        <dbReference type="ARBA" id="ARBA00023136"/>
    </source>
</evidence>
<keyword evidence="3" id="KW-0813">Transport</keyword>
<keyword evidence="7" id="KW-1185">Reference proteome</keyword>
<organism evidence="7 8">
    <name type="scientific">Elaeophora elaphi</name>
    <dbReference type="NCBI Taxonomy" id="1147741"/>
    <lineage>
        <taxon>Eukaryota</taxon>
        <taxon>Metazoa</taxon>
        <taxon>Ecdysozoa</taxon>
        <taxon>Nematoda</taxon>
        <taxon>Chromadorea</taxon>
        <taxon>Rhabditida</taxon>
        <taxon>Spirurina</taxon>
        <taxon>Spiruromorpha</taxon>
        <taxon>Filarioidea</taxon>
        <taxon>Onchocercidae</taxon>
        <taxon>Elaeophora</taxon>
    </lineage>
</organism>
<dbReference type="InterPro" id="IPR002259">
    <property type="entry name" value="Eqnu_transpt"/>
</dbReference>
<keyword evidence="6" id="KW-0472">Membrane</keyword>
<evidence type="ECO:0000256" key="4">
    <source>
        <dbReference type="ARBA" id="ARBA00022692"/>
    </source>
</evidence>
<accession>A0A158Q8P7</accession>
<keyword evidence="4" id="KW-0812">Transmembrane</keyword>
<dbReference type="WBParaSite" id="EEL_0000834701-mRNA-1">
    <property type="protein sequence ID" value="EEL_0000834701-mRNA-1"/>
    <property type="gene ID" value="EEL_0000834701"/>
</dbReference>
<comment type="subcellular location">
    <subcellularLocation>
        <location evidence="1">Membrane</location>
        <topology evidence="1">Multi-pass membrane protein</topology>
    </subcellularLocation>
</comment>
<dbReference type="GO" id="GO:0005886">
    <property type="term" value="C:plasma membrane"/>
    <property type="evidence" value="ECO:0007669"/>
    <property type="project" value="TreeGrafter"/>
</dbReference>
<proteinExistence type="inferred from homology"/>
<dbReference type="Proteomes" id="UP000050640">
    <property type="component" value="Unplaced"/>
</dbReference>
<evidence type="ECO:0000256" key="3">
    <source>
        <dbReference type="ARBA" id="ARBA00022448"/>
    </source>
</evidence>
<protein>
    <submittedName>
        <fullName evidence="8">Equilibrative nucleoside transporter 1</fullName>
    </submittedName>
</protein>
<dbReference type="PIRSF" id="PIRSF016379">
    <property type="entry name" value="ENT"/>
    <property type="match status" value="1"/>
</dbReference>
<keyword evidence="5" id="KW-1133">Transmembrane helix</keyword>
<evidence type="ECO:0000256" key="1">
    <source>
        <dbReference type="ARBA" id="ARBA00004141"/>
    </source>
</evidence>
<reference evidence="8" key="1">
    <citation type="submission" date="2016-04" db="UniProtKB">
        <authorList>
            <consortium name="WormBaseParasite"/>
        </authorList>
    </citation>
    <scope>IDENTIFICATION</scope>
</reference>
<dbReference type="PRINTS" id="PR01130">
    <property type="entry name" value="DERENTRNSPRT"/>
</dbReference>
<dbReference type="PANTHER" id="PTHR10332:SF80">
    <property type="entry name" value="EQUILIBRATIVE NUCLEOSIDE TRANSPORTER 2, ISOFORM A"/>
    <property type="match status" value="1"/>
</dbReference>